<reference evidence="2" key="1">
    <citation type="submission" date="2022-07" db="EMBL/GenBank/DDBJ databases">
        <title>Genome Sequence of Xylaria arbuscula.</title>
        <authorList>
            <person name="Buettner E."/>
        </authorList>
    </citation>
    <scope>NUCLEOTIDE SEQUENCE</scope>
    <source>
        <strain evidence="2">VT107</strain>
    </source>
</reference>
<accession>A0A9W8TRM4</accession>
<keyword evidence="1" id="KW-0472">Membrane</keyword>
<organism evidence="2 3">
    <name type="scientific">Xylaria arbuscula</name>
    <dbReference type="NCBI Taxonomy" id="114810"/>
    <lineage>
        <taxon>Eukaryota</taxon>
        <taxon>Fungi</taxon>
        <taxon>Dikarya</taxon>
        <taxon>Ascomycota</taxon>
        <taxon>Pezizomycotina</taxon>
        <taxon>Sordariomycetes</taxon>
        <taxon>Xylariomycetidae</taxon>
        <taxon>Xylariales</taxon>
        <taxon>Xylariaceae</taxon>
        <taxon>Xylaria</taxon>
    </lineage>
</organism>
<keyword evidence="3" id="KW-1185">Reference proteome</keyword>
<name>A0A9W8TRM4_9PEZI</name>
<proteinExistence type="predicted"/>
<dbReference type="AlphaFoldDB" id="A0A9W8TRM4"/>
<keyword evidence="1" id="KW-0812">Transmembrane</keyword>
<comment type="caution">
    <text evidence="2">The sequence shown here is derived from an EMBL/GenBank/DDBJ whole genome shotgun (WGS) entry which is preliminary data.</text>
</comment>
<sequence>MATASYHNYINSIRGTSGVFWLASSLIFGILFYIAIRRLQKLGPQEEDASKRSSDHPEAMTLEEAYRIKTRIAERDFPLVFSTATNSVFFKVKTQRAKTAGGTESTRCFEICLRIHSLFTPVRY</sequence>
<gene>
    <name evidence="2" type="ORF">NPX13_g1748</name>
</gene>
<dbReference type="Proteomes" id="UP001148614">
    <property type="component" value="Unassembled WGS sequence"/>
</dbReference>
<feature type="transmembrane region" description="Helical" evidence="1">
    <location>
        <begin position="18"/>
        <end position="36"/>
    </location>
</feature>
<dbReference type="EMBL" id="JANPWZ010000167">
    <property type="protein sequence ID" value="KAJ3578816.1"/>
    <property type="molecule type" value="Genomic_DNA"/>
</dbReference>
<keyword evidence="1" id="KW-1133">Transmembrane helix</keyword>
<evidence type="ECO:0000313" key="2">
    <source>
        <dbReference type="EMBL" id="KAJ3578816.1"/>
    </source>
</evidence>
<evidence type="ECO:0000313" key="3">
    <source>
        <dbReference type="Proteomes" id="UP001148614"/>
    </source>
</evidence>
<evidence type="ECO:0000256" key="1">
    <source>
        <dbReference type="SAM" id="Phobius"/>
    </source>
</evidence>
<protein>
    <submittedName>
        <fullName evidence="2">Uncharacterized protein</fullName>
    </submittedName>
</protein>